<proteinExistence type="predicted"/>
<evidence type="ECO:0000313" key="2">
    <source>
        <dbReference type="Proteomes" id="UP000033731"/>
    </source>
</evidence>
<reference evidence="1 2" key="1">
    <citation type="journal article" date="2015" name="Phytopathology">
        <title>Genomes of Candidatus Liberibacter solanacearum haplotype A from New Zealand and the USA suggest significant genome plasticity in the species.</title>
        <authorList>
            <person name="Thompson S.M."/>
            <person name="Johnson C.P."/>
            <person name="Lu A.Y."/>
            <person name="Frampton R.A."/>
            <person name="Sullivan K.L."/>
            <person name="Fiers M.W."/>
            <person name="Crowhurst R.N."/>
            <person name="Pitman A.R."/>
            <person name="Scott I."/>
            <person name="Gudmestad N.C."/>
            <person name="Smith G.R."/>
        </authorList>
    </citation>
    <scope>NUCLEOTIDE SEQUENCE [LARGE SCALE GENOMIC DNA]</scope>
    <source>
        <strain evidence="1 2">LsoNZ1</strain>
    </source>
</reference>
<dbReference type="AlphaFoldDB" id="A0A0F4VLD8"/>
<dbReference type="EMBL" id="JMTK01000002">
    <property type="protein sequence ID" value="KJZ82090.1"/>
    <property type="molecule type" value="Genomic_DNA"/>
</dbReference>
<accession>A0A0F4VLD8</accession>
<dbReference type="PATRIC" id="fig|556287.9.peg.850"/>
<comment type="caution">
    <text evidence="1">The sequence shown here is derived from an EMBL/GenBank/DDBJ whole genome shotgun (WGS) entry which is preliminary data.</text>
</comment>
<evidence type="ECO:0000313" key="1">
    <source>
        <dbReference type="EMBL" id="KJZ82090.1"/>
    </source>
</evidence>
<dbReference type="Proteomes" id="UP000033731">
    <property type="component" value="Unassembled WGS sequence"/>
</dbReference>
<organism evidence="1 2">
    <name type="scientific">Candidatus Liberibacter solanacearum</name>
    <dbReference type="NCBI Taxonomy" id="556287"/>
    <lineage>
        <taxon>Bacteria</taxon>
        <taxon>Pseudomonadati</taxon>
        <taxon>Pseudomonadota</taxon>
        <taxon>Alphaproteobacteria</taxon>
        <taxon>Hyphomicrobiales</taxon>
        <taxon>Rhizobiaceae</taxon>
        <taxon>Liberibacter</taxon>
    </lineage>
</organism>
<keyword evidence="2" id="KW-1185">Reference proteome</keyword>
<sequence length="44" mass="5301">MKTTSKRHGSFSYKIIFYAYKRHAKTLSDIFMERSFKTNPQNIK</sequence>
<name>A0A0F4VLD8_9HYPH</name>
<protein>
    <submittedName>
        <fullName evidence="1">Uncharacterized protein</fullName>
    </submittedName>
</protein>
<gene>
    <name evidence="1" type="ORF">DJ66_0824</name>
</gene>